<accession>A0ABP1GWW1</accession>
<keyword evidence="1" id="KW-0175">Coiled coil</keyword>
<gene>
    <name evidence="2" type="ORF">HINF_LOCUS4839</name>
</gene>
<proteinExistence type="predicted"/>
<name>A0ABP1GWW1_9EUKA</name>
<reference evidence="2 3" key="1">
    <citation type="submission" date="2024-07" db="EMBL/GenBank/DDBJ databases">
        <authorList>
            <person name="Akdeniz Z."/>
        </authorList>
    </citation>
    <scope>NUCLEOTIDE SEQUENCE [LARGE SCALE GENOMIC DNA]</scope>
</reference>
<evidence type="ECO:0000313" key="3">
    <source>
        <dbReference type="Proteomes" id="UP001642409"/>
    </source>
</evidence>
<dbReference type="Proteomes" id="UP001642409">
    <property type="component" value="Unassembled WGS sequence"/>
</dbReference>
<protein>
    <submittedName>
        <fullName evidence="2">Hypothetical_protein</fullName>
    </submittedName>
</protein>
<dbReference type="EMBL" id="CAXDID020000009">
    <property type="protein sequence ID" value="CAL5978554.1"/>
    <property type="molecule type" value="Genomic_DNA"/>
</dbReference>
<organism evidence="2 3">
    <name type="scientific">Hexamita inflata</name>
    <dbReference type="NCBI Taxonomy" id="28002"/>
    <lineage>
        <taxon>Eukaryota</taxon>
        <taxon>Metamonada</taxon>
        <taxon>Diplomonadida</taxon>
        <taxon>Hexamitidae</taxon>
        <taxon>Hexamitinae</taxon>
        <taxon>Hexamita</taxon>
    </lineage>
</organism>
<comment type="caution">
    <text evidence="2">The sequence shown here is derived from an EMBL/GenBank/DDBJ whole genome shotgun (WGS) entry which is preliminary data.</text>
</comment>
<sequence>MHKIQIHIVELQKFLLEYQKQAVDCNNVNNMIQLTQELQRNPQKTLISKLIKLNLNLQFEALDNHQNSNYNSDLSIPESISATLQIIKKILLVQTVAQEIPLHQTAIQNSSRQFNQCTNELRKVINKTTNLQISLNSNILSFKTQITNVKLTEIDLVSTKFISSQTDSSKMKLQEQNIEIKEIQSGIQNIENSIKSQNAKVQALTETTEELISTQIERKSQVNKLCRNLSDTTTQYLETSKMVQSRLSLSQIE</sequence>
<feature type="coiled-coil region" evidence="1">
    <location>
        <begin position="173"/>
        <end position="207"/>
    </location>
</feature>
<evidence type="ECO:0000256" key="1">
    <source>
        <dbReference type="SAM" id="Coils"/>
    </source>
</evidence>
<keyword evidence="3" id="KW-1185">Reference proteome</keyword>
<evidence type="ECO:0000313" key="2">
    <source>
        <dbReference type="EMBL" id="CAL5978554.1"/>
    </source>
</evidence>